<evidence type="ECO:0000256" key="7">
    <source>
        <dbReference type="ARBA" id="ARBA00023098"/>
    </source>
</evidence>
<feature type="transmembrane region" description="Helical" evidence="10">
    <location>
        <begin position="61"/>
        <end position="80"/>
    </location>
</feature>
<keyword evidence="2 10" id="KW-0444">Lipid biosynthesis</keyword>
<comment type="subcellular location">
    <subcellularLocation>
        <location evidence="1">Membrane</location>
        <topology evidence="1">Multi-pass membrane protein</topology>
    </subcellularLocation>
</comment>
<dbReference type="AlphaFoldDB" id="A0ABD3WQD4"/>
<dbReference type="GO" id="GO:0006633">
    <property type="term" value="P:fatty acid biosynthetic process"/>
    <property type="evidence" value="ECO:0007669"/>
    <property type="project" value="UniProtKB-KW"/>
</dbReference>
<keyword evidence="7 10" id="KW-0443">Lipid metabolism</keyword>
<comment type="similarity">
    <text evidence="10">Belongs to the ELO family.</text>
</comment>
<comment type="catalytic activity">
    <reaction evidence="10">
        <text>a very-long-chain acyl-CoA + malonyl-CoA + H(+) = a very-long-chain 3-oxoacyl-CoA + CO2 + CoA</text>
        <dbReference type="Rhea" id="RHEA:32727"/>
        <dbReference type="ChEBI" id="CHEBI:15378"/>
        <dbReference type="ChEBI" id="CHEBI:16526"/>
        <dbReference type="ChEBI" id="CHEBI:57287"/>
        <dbReference type="ChEBI" id="CHEBI:57384"/>
        <dbReference type="ChEBI" id="CHEBI:90725"/>
        <dbReference type="ChEBI" id="CHEBI:90736"/>
        <dbReference type="EC" id="2.3.1.199"/>
    </reaction>
</comment>
<dbReference type="GO" id="GO:0016020">
    <property type="term" value="C:membrane"/>
    <property type="evidence" value="ECO:0007669"/>
    <property type="project" value="UniProtKB-SubCell"/>
</dbReference>
<evidence type="ECO:0000256" key="5">
    <source>
        <dbReference type="ARBA" id="ARBA00022832"/>
    </source>
</evidence>
<evidence type="ECO:0000256" key="1">
    <source>
        <dbReference type="ARBA" id="ARBA00004141"/>
    </source>
</evidence>
<dbReference type="Proteomes" id="UP001634394">
    <property type="component" value="Unassembled WGS sequence"/>
</dbReference>
<evidence type="ECO:0000313" key="12">
    <source>
        <dbReference type="Proteomes" id="UP001634394"/>
    </source>
</evidence>
<evidence type="ECO:0000256" key="10">
    <source>
        <dbReference type="RuleBase" id="RU361115"/>
    </source>
</evidence>
<dbReference type="InterPro" id="IPR030457">
    <property type="entry name" value="ELO_CS"/>
</dbReference>
<gene>
    <name evidence="11" type="ORF">ACJMK2_034057</name>
</gene>
<organism evidence="11 12">
    <name type="scientific">Sinanodonta woodiana</name>
    <name type="common">Chinese pond mussel</name>
    <name type="synonym">Anodonta woodiana</name>
    <dbReference type="NCBI Taxonomy" id="1069815"/>
    <lineage>
        <taxon>Eukaryota</taxon>
        <taxon>Metazoa</taxon>
        <taxon>Spiralia</taxon>
        <taxon>Lophotrochozoa</taxon>
        <taxon>Mollusca</taxon>
        <taxon>Bivalvia</taxon>
        <taxon>Autobranchia</taxon>
        <taxon>Heteroconchia</taxon>
        <taxon>Palaeoheterodonta</taxon>
        <taxon>Unionida</taxon>
        <taxon>Unionoidea</taxon>
        <taxon>Unionidae</taxon>
        <taxon>Unioninae</taxon>
        <taxon>Sinanodonta</taxon>
    </lineage>
</organism>
<dbReference type="EMBL" id="JBJQND010000005">
    <property type="protein sequence ID" value="KAL3876186.1"/>
    <property type="molecule type" value="Genomic_DNA"/>
</dbReference>
<feature type="transmembrane region" description="Helical" evidence="10">
    <location>
        <begin position="235"/>
        <end position="255"/>
    </location>
</feature>
<evidence type="ECO:0000256" key="3">
    <source>
        <dbReference type="ARBA" id="ARBA00022679"/>
    </source>
</evidence>
<keyword evidence="12" id="KW-1185">Reference proteome</keyword>
<comment type="caution">
    <text evidence="11">The sequence shown here is derived from an EMBL/GenBank/DDBJ whole genome shotgun (WGS) entry which is preliminary data.</text>
</comment>
<keyword evidence="6 10" id="KW-1133">Transmembrane helix</keyword>
<evidence type="ECO:0000256" key="4">
    <source>
        <dbReference type="ARBA" id="ARBA00022692"/>
    </source>
</evidence>
<feature type="transmembrane region" description="Helical" evidence="10">
    <location>
        <begin position="31"/>
        <end position="49"/>
    </location>
</feature>
<feature type="transmembrane region" description="Helical" evidence="10">
    <location>
        <begin position="164"/>
        <end position="181"/>
    </location>
</feature>
<dbReference type="PROSITE" id="PS01188">
    <property type="entry name" value="ELO"/>
    <property type="match status" value="1"/>
</dbReference>
<feature type="transmembrane region" description="Helical" evidence="10">
    <location>
        <begin position="109"/>
        <end position="130"/>
    </location>
</feature>
<feature type="transmembrane region" description="Helical" evidence="10">
    <location>
        <begin position="193"/>
        <end position="215"/>
    </location>
</feature>
<dbReference type="Pfam" id="PF01151">
    <property type="entry name" value="ELO"/>
    <property type="match status" value="1"/>
</dbReference>
<evidence type="ECO:0000256" key="9">
    <source>
        <dbReference type="ARBA" id="ARBA00023160"/>
    </source>
</evidence>
<reference evidence="11 12" key="1">
    <citation type="submission" date="2024-11" db="EMBL/GenBank/DDBJ databases">
        <title>Chromosome-level genome assembly of the freshwater bivalve Anodonta woodiana.</title>
        <authorList>
            <person name="Chen X."/>
        </authorList>
    </citation>
    <scope>NUCLEOTIDE SEQUENCE [LARGE SCALE GENOMIC DNA]</scope>
    <source>
        <strain evidence="11">MN2024</strain>
        <tissue evidence="11">Gills</tissue>
    </source>
</reference>
<evidence type="ECO:0000256" key="8">
    <source>
        <dbReference type="ARBA" id="ARBA00023136"/>
    </source>
</evidence>
<feature type="transmembrane region" description="Helical" evidence="10">
    <location>
        <begin position="135"/>
        <end position="152"/>
    </location>
</feature>
<keyword evidence="3 10" id="KW-0808">Transferase</keyword>
<dbReference type="GO" id="GO:0009922">
    <property type="term" value="F:fatty acid elongase activity"/>
    <property type="evidence" value="ECO:0007669"/>
    <property type="project" value="UniProtKB-EC"/>
</dbReference>
<name>A0ABD3WQD4_SINWO</name>
<keyword evidence="9 10" id="KW-0275">Fatty acid biosynthesis</keyword>
<evidence type="ECO:0000256" key="6">
    <source>
        <dbReference type="ARBA" id="ARBA00022989"/>
    </source>
</evidence>
<keyword evidence="8 10" id="KW-0472">Membrane</keyword>
<protein>
    <recommendedName>
        <fullName evidence="10">Elongation of very long chain fatty acids protein</fullName>
        <ecNumber evidence="10">2.3.1.199</ecNumber>
    </recommendedName>
    <alternativeName>
        <fullName evidence="10">Very-long-chain 3-oxoacyl-CoA synthase</fullName>
    </alternativeName>
</protein>
<sequence>MALNETYILFFEKHWDYPSCNKYVKEHWADGFIYSAVYLMVIFGGQFYMQERKRFDLRPALALWSGILAIFSIVGSFRVLPEMIHSVRDHSLEYSVCSGSYFEDPVAGFWAFIFVLSKIIELGDTVFIVLRKQELIFLHWYHHITVLLYVWYSYPEKIASGRWYMAMNFIVHSLMYTYYTLRALKFNIPKQVNILITSLQLLQMAVGIAINIFTYGVLNSGRKCDQTYFNVKICFMMYFSYFLLFIHFFYTTYIVKKPKTFHNKQQ</sequence>
<dbReference type="EC" id="2.3.1.199" evidence="10"/>
<dbReference type="InterPro" id="IPR002076">
    <property type="entry name" value="ELO_fam"/>
</dbReference>
<proteinExistence type="inferred from homology"/>
<evidence type="ECO:0000256" key="2">
    <source>
        <dbReference type="ARBA" id="ARBA00022516"/>
    </source>
</evidence>
<evidence type="ECO:0000313" key="11">
    <source>
        <dbReference type="EMBL" id="KAL3876186.1"/>
    </source>
</evidence>
<dbReference type="PANTHER" id="PTHR11157:SF17">
    <property type="entry name" value="ELONGATION OF VERY LONG CHAIN FATTY ACIDS PROTEIN 6"/>
    <property type="match status" value="1"/>
</dbReference>
<accession>A0ABD3WQD4</accession>
<keyword evidence="5 10" id="KW-0276">Fatty acid metabolism</keyword>
<dbReference type="PANTHER" id="PTHR11157">
    <property type="entry name" value="FATTY ACID ACYL TRANSFERASE-RELATED"/>
    <property type="match status" value="1"/>
</dbReference>
<keyword evidence="4 10" id="KW-0812">Transmembrane</keyword>